<feature type="compositionally biased region" description="Polar residues" evidence="2">
    <location>
        <begin position="384"/>
        <end position="395"/>
    </location>
</feature>
<evidence type="ECO:0000313" key="6">
    <source>
        <dbReference type="Proteomes" id="UP001374579"/>
    </source>
</evidence>
<evidence type="ECO:0000259" key="4">
    <source>
        <dbReference type="Pfam" id="PF10223"/>
    </source>
</evidence>
<reference evidence="5 6" key="1">
    <citation type="submission" date="2024-02" db="EMBL/GenBank/DDBJ databases">
        <title>Chromosome-scale genome assembly of the rough periwinkle Littorina saxatilis.</title>
        <authorList>
            <person name="De Jode A."/>
            <person name="Faria R."/>
            <person name="Formenti G."/>
            <person name="Sims Y."/>
            <person name="Smith T.P."/>
            <person name="Tracey A."/>
            <person name="Wood J.M.D."/>
            <person name="Zagrodzka Z.B."/>
            <person name="Johannesson K."/>
            <person name="Butlin R.K."/>
            <person name="Leder E.H."/>
        </authorList>
    </citation>
    <scope>NUCLEOTIDE SEQUENCE [LARGE SCALE GENOMIC DNA]</scope>
    <source>
        <strain evidence="5">Snail1</strain>
        <tissue evidence="5">Muscle</tissue>
    </source>
</reference>
<dbReference type="GO" id="GO:0005615">
    <property type="term" value="C:extracellular space"/>
    <property type="evidence" value="ECO:0007669"/>
    <property type="project" value="TreeGrafter"/>
</dbReference>
<evidence type="ECO:0000313" key="5">
    <source>
        <dbReference type="EMBL" id="KAK7090003.1"/>
    </source>
</evidence>
<feature type="transmembrane region" description="Helical" evidence="3">
    <location>
        <begin position="31"/>
        <end position="53"/>
    </location>
</feature>
<evidence type="ECO:0000256" key="1">
    <source>
        <dbReference type="ARBA" id="ARBA00044953"/>
    </source>
</evidence>
<evidence type="ECO:0000256" key="3">
    <source>
        <dbReference type="SAM" id="Phobius"/>
    </source>
</evidence>
<keyword evidence="3" id="KW-0812">Transmembrane</keyword>
<dbReference type="InterPro" id="IPR019356">
    <property type="entry name" value="Menorin_dom"/>
</dbReference>
<protein>
    <recommendedName>
        <fullName evidence="4">Menorin-like domain-containing protein</fullName>
    </recommendedName>
</protein>
<organism evidence="5 6">
    <name type="scientific">Littorina saxatilis</name>
    <dbReference type="NCBI Taxonomy" id="31220"/>
    <lineage>
        <taxon>Eukaryota</taxon>
        <taxon>Metazoa</taxon>
        <taxon>Spiralia</taxon>
        <taxon>Lophotrochozoa</taxon>
        <taxon>Mollusca</taxon>
        <taxon>Gastropoda</taxon>
        <taxon>Caenogastropoda</taxon>
        <taxon>Littorinimorpha</taxon>
        <taxon>Littorinoidea</taxon>
        <taxon>Littorinidae</taxon>
        <taxon>Littorina</taxon>
    </lineage>
</organism>
<keyword evidence="3" id="KW-0472">Membrane</keyword>
<feature type="region of interest" description="Disordered" evidence="2">
    <location>
        <begin position="384"/>
        <end position="404"/>
    </location>
</feature>
<dbReference type="AlphaFoldDB" id="A0AAN9FZJ1"/>
<comment type="similarity">
    <text evidence="1">Belongs to the menorin family.</text>
</comment>
<accession>A0AAN9FZJ1</accession>
<comment type="caution">
    <text evidence="5">The sequence shown here is derived from an EMBL/GenBank/DDBJ whole genome shotgun (WGS) entry which is preliminary data.</text>
</comment>
<feature type="domain" description="Menorin-like" evidence="4">
    <location>
        <begin position="349"/>
        <end position="591"/>
    </location>
</feature>
<feature type="domain" description="Menorin-like" evidence="4">
    <location>
        <begin position="80"/>
        <end position="323"/>
    </location>
</feature>
<proteinExistence type="inferred from homology"/>
<dbReference type="EMBL" id="JBAMIC010000024">
    <property type="protein sequence ID" value="KAK7090003.1"/>
    <property type="molecule type" value="Genomic_DNA"/>
</dbReference>
<dbReference type="Pfam" id="PF10223">
    <property type="entry name" value="Menorin_N"/>
    <property type="match status" value="2"/>
</dbReference>
<evidence type="ECO:0000256" key="2">
    <source>
        <dbReference type="SAM" id="MobiDB-lite"/>
    </source>
</evidence>
<keyword evidence="3" id="KW-1133">Transmembrane helix</keyword>
<name>A0AAN9FZJ1_9CAEN</name>
<dbReference type="PANTHER" id="PTHR21184">
    <property type="entry name" value="MENORIN (DENDRITIC BRANCHING PROTEIN)"/>
    <property type="match status" value="1"/>
</dbReference>
<gene>
    <name evidence="5" type="ORF">V1264_009866</name>
</gene>
<dbReference type="Proteomes" id="UP001374579">
    <property type="component" value="Unassembled WGS sequence"/>
</dbReference>
<keyword evidence="6" id="KW-1185">Reference proteome</keyword>
<sequence>MRRGYTNTRVIFFNAPSAANWGRPVHSRRRLHFTLCALVLLSLATFFMAAYVFNNLSHKNGNPYWTTGERLRLTAVQSGDGLRVTWYSELNTRQRLERALATPCKDPLMLEGDVSDRSYDATKPEKEQLMMAVTRDVIGDITLEDWLDEVIASRKGGIKLNFMAPDSLERALELLAARTLALLHVPVWLAVTVVNGPGGDGNIVDAKWAMRTVNVTYPRAQLVFQWALPCCGDDGAKFGRGSMETMLKVCQQTHQPIIVSARATHAALQWRHFRWLLESSDRLSLLLWSPDDDKSWRNDTSYYDLLTIRNDWNKRRIFYDLPELRLQHFRRLAETAGSPLHHFDVRDRDASRITWSHGANTMDTLALAGREGAMMLEADVSLDGQGTSRQTNTPVMTHRGVPRDKHKNASLSLRQWLELVLSTNKAIKLDIKSSDAVVPTLKLLAEKRSQLQRPIWLNGDILRGPNALHDPMNTTHFLKSVNAIFPEVAFSLGWTSGWSDGQDNEAYSWEMVEKMEKVARKLHQPITFAVRAVLARRSWEKLDWLLRQSRSYSLTLWCSPTSTDKIAVSDMDFIRHQSERSRVYFDVPPDVMPIL</sequence>
<dbReference type="PANTHER" id="PTHR21184:SF6">
    <property type="entry name" value="CONSERVED PLASMA MEMBRANE PROTEIN"/>
    <property type="match status" value="1"/>
</dbReference>